<dbReference type="Proteomes" id="UP001337681">
    <property type="component" value="Unassembled WGS sequence"/>
</dbReference>
<protein>
    <submittedName>
        <fullName evidence="2">Uncharacterized protein</fullName>
    </submittedName>
</protein>
<proteinExistence type="predicted"/>
<feature type="transmembrane region" description="Helical" evidence="1">
    <location>
        <begin position="65"/>
        <end position="85"/>
    </location>
</feature>
<name>A0ABU7H3Y4_9SPHI</name>
<keyword evidence="1" id="KW-1133">Transmembrane helix</keyword>
<feature type="transmembrane region" description="Helical" evidence="1">
    <location>
        <begin position="105"/>
        <end position="124"/>
    </location>
</feature>
<accession>A0ABU7H3Y4</accession>
<comment type="caution">
    <text evidence="2">The sequence shown here is derived from an EMBL/GenBank/DDBJ whole genome shotgun (WGS) entry which is preliminary data.</text>
</comment>
<sequence length="134" mass="15675">MLVISKFRAYVGILLCLIASISPMLKVPFKGSWNLYQLDSRLFFITYGMIAVCLFFFVIRRLAGFRLMVIVLFVWYFLCIGAVYFKVNNYFNFKLADKLLAKTLHFQWGWVVLFLGIVFLLFSVKSTKVVKEIN</sequence>
<keyword evidence="3" id="KW-1185">Reference proteome</keyword>
<organism evidence="2 3">
    <name type="scientific">Pedobacter flavus</name>
    <dbReference type="NCBI Taxonomy" id="3113906"/>
    <lineage>
        <taxon>Bacteria</taxon>
        <taxon>Pseudomonadati</taxon>
        <taxon>Bacteroidota</taxon>
        <taxon>Sphingobacteriia</taxon>
        <taxon>Sphingobacteriales</taxon>
        <taxon>Sphingobacteriaceae</taxon>
        <taxon>Pedobacter</taxon>
    </lineage>
</organism>
<gene>
    <name evidence="2" type="ORF">VRU49_11160</name>
</gene>
<feature type="transmembrane region" description="Helical" evidence="1">
    <location>
        <begin position="41"/>
        <end position="58"/>
    </location>
</feature>
<feature type="transmembrane region" description="Helical" evidence="1">
    <location>
        <begin position="7"/>
        <end position="29"/>
    </location>
</feature>
<evidence type="ECO:0000313" key="3">
    <source>
        <dbReference type="Proteomes" id="UP001337681"/>
    </source>
</evidence>
<dbReference type="RefSeq" id="WP_330146864.1">
    <property type="nucleotide sequence ID" value="NZ_JAZDQU010000002.1"/>
</dbReference>
<dbReference type="EMBL" id="JAZDQU010000002">
    <property type="protein sequence ID" value="MEE1885975.1"/>
    <property type="molecule type" value="Genomic_DNA"/>
</dbReference>
<keyword evidence="1" id="KW-0812">Transmembrane</keyword>
<keyword evidence="1" id="KW-0472">Membrane</keyword>
<reference evidence="2 3" key="1">
    <citation type="submission" date="2024-01" db="EMBL/GenBank/DDBJ databases">
        <title>Pedobacter sp. nov., isolated from oil-contaminated soil.</title>
        <authorList>
            <person name="Le N.T.T."/>
        </authorList>
    </citation>
    <scope>NUCLEOTIDE SEQUENCE [LARGE SCALE GENOMIC DNA]</scope>
    <source>
        <strain evidence="2 3">VNH31</strain>
    </source>
</reference>
<evidence type="ECO:0000313" key="2">
    <source>
        <dbReference type="EMBL" id="MEE1885975.1"/>
    </source>
</evidence>
<evidence type="ECO:0000256" key="1">
    <source>
        <dbReference type="SAM" id="Phobius"/>
    </source>
</evidence>